<dbReference type="PANTHER" id="PTHR13334">
    <property type="entry name" value="MITOCHONDRIAL 28S RIBOSOMAL PROTEIN S10"/>
    <property type="match status" value="1"/>
</dbReference>
<evidence type="ECO:0000256" key="9">
    <source>
        <dbReference type="SAM" id="MobiDB-lite"/>
    </source>
</evidence>
<comment type="subcellular location">
    <subcellularLocation>
        <location evidence="2">Mitochondrion</location>
    </subcellularLocation>
    <subcellularLocation>
        <location evidence="1">Nucleus</location>
    </subcellularLocation>
</comment>
<proteinExistence type="inferred from homology"/>
<keyword evidence="4" id="KW-0689">Ribosomal protein</keyword>
<dbReference type="InterPro" id="IPR027486">
    <property type="entry name" value="Ribosomal_uS10_dom"/>
</dbReference>
<dbReference type="InterPro" id="IPR009057">
    <property type="entry name" value="Homeodomain-like_sf"/>
</dbReference>
<feature type="domain" description="Small ribosomal subunit protein uS10" evidence="10">
    <location>
        <begin position="47"/>
        <end position="144"/>
    </location>
</feature>
<organism evidence="11 12">
    <name type="scientific">Blomia tropicalis</name>
    <name type="common">Mite</name>
    <dbReference type="NCBI Taxonomy" id="40697"/>
    <lineage>
        <taxon>Eukaryota</taxon>
        <taxon>Metazoa</taxon>
        <taxon>Ecdysozoa</taxon>
        <taxon>Arthropoda</taxon>
        <taxon>Chelicerata</taxon>
        <taxon>Arachnida</taxon>
        <taxon>Acari</taxon>
        <taxon>Acariformes</taxon>
        <taxon>Sarcoptiformes</taxon>
        <taxon>Astigmata</taxon>
        <taxon>Glycyphagoidea</taxon>
        <taxon>Echimyopodidae</taxon>
        <taxon>Blomia</taxon>
    </lineage>
</organism>
<dbReference type="Pfam" id="PF00338">
    <property type="entry name" value="Ribosomal_S10"/>
    <property type="match status" value="1"/>
</dbReference>
<dbReference type="InterPro" id="IPR036838">
    <property type="entry name" value="Ribosomal_uS10_dom_sf"/>
</dbReference>
<dbReference type="InterPro" id="IPR040055">
    <property type="entry name" value="Ribosomal_uS10m"/>
</dbReference>
<evidence type="ECO:0000256" key="4">
    <source>
        <dbReference type="ARBA" id="ARBA00022980"/>
    </source>
</evidence>
<keyword evidence="12" id="KW-1185">Reference proteome</keyword>
<evidence type="ECO:0000313" key="11">
    <source>
        <dbReference type="EMBL" id="KAJ6217735.1"/>
    </source>
</evidence>
<gene>
    <name evidence="11" type="ORF">RDWZM_008892</name>
</gene>
<sequence length="766" mass="89143">MFPNCSLQRFSSKNIDSNIEKSEINDTIVNHELDDIQENDYLYKSIQIEARCADQQVLDSYKKFVTMTAYHLNIELSRTWEPWRTIKRRTLLRSAFVKKKYRVQYEWRTYYRSMEFRHLTGSTADTFLEYIERNLPESVALKCTICGVEIGKHECTHPFRMLDLGTFSIFNSRYTNDDDNKKIQLPTNEFEVINVGNVVSNTKQSEIISPLKIKIGKSSVNKGTSHGKGSNKKSKIEIKESVETLPTESIEEKKSSCDNYDWDTNFEWNDCSLEYFSDNEGNGSDDDSKYEFEPDHKIYYSLENGKLKRTFTEKVIKNKRSQEKNEDEVGIKLEGEEEEKINYSSIMEQSTSSSSVQSLKTKPKLLCWRAIDELSLLDALAQHGFEQWRHVASSMSKSIPDITPVECSDHYALHYILTDVGDYCWEWKTDTDRLIRLQEEFNKMMNRFIPPNNDDHSDDISQSELDIIGYMPMRNDFEREFDNDAETLIANLVCSPNEVERRYSLAQISLYQLRLIERFRNKAVIRRFGLVQKFIRNHRTALSAQQLAEAAAVAKAKKLASEAGTSHSSSHSVECIASNIYSSEPKKFNLEMKKLTREEEFSSLFSPWLYHFTRIELQDNYFHLLYEVLLKSTIYKLVKYHNVGITKLSEIQEIESNIKNSHKKRKVGEEDNITTEAIKYKSNDRETIDEQSLSKYKSISNDSLDNLTAFNRKIDKDNLIKVLAIFRSDKLLLSILENTYPLLFPELEEVLNPTSEGKHTSPKKRV</sequence>
<dbReference type="GO" id="GO:0005763">
    <property type="term" value="C:mitochondrial small ribosomal subunit"/>
    <property type="evidence" value="ECO:0007669"/>
    <property type="project" value="InterPro"/>
</dbReference>
<evidence type="ECO:0000256" key="2">
    <source>
        <dbReference type="ARBA" id="ARBA00004173"/>
    </source>
</evidence>
<dbReference type="SUPFAM" id="SSF54999">
    <property type="entry name" value="Ribosomal protein S10"/>
    <property type="match status" value="1"/>
</dbReference>
<evidence type="ECO:0000256" key="8">
    <source>
        <dbReference type="ARBA" id="ARBA00035544"/>
    </source>
</evidence>
<reference evidence="11" key="1">
    <citation type="submission" date="2022-12" db="EMBL/GenBank/DDBJ databases">
        <title>Genome assemblies of Blomia tropicalis.</title>
        <authorList>
            <person name="Cui Y."/>
        </authorList>
    </citation>
    <scope>NUCLEOTIDE SEQUENCE</scope>
    <source>
        <tissue evidence="11">Adult mites</tissue>
    </source>
</reference>
<evidence type="ECO:0000256" key="7">
    <source>
        <dbReference type="ARBA" id="ARBA00035261"/>
    </source>
</evidence>
<dbReference type="Proteomes" id="UP001142055">
    <property type="component" value="Chromosome 3"/>
</dbReference>
<dbReference type="SUPFAM" id="SSF46689">
    <property type="entry name" value="Homeodomain-like"/>
    <property type="match status" value="1"/>
</dbReference>
<keyword evidence="5" id="KW-0496">Mitochondrion</keyword>
<evidence type="ECO:0000256" key="5">
    <source>
        <dbReference type="ARBA" id="ARBA00023128"/>
    </source>
</evidence>
<name>A0A9Q0RKT5_BLOTA</name>
<feature type="region of interest" description="Disordered" evidence="9">
    <location>
        <begin position="219"/>
        <end position="254"/>
    </location>
</feature>
<dbReference type="GO" id="GO:0005634">
    <property type="term" value="C:nucleus"/>
    <property type="evidence" value="ECO:0007669"/>
    <property type="project" value="UniProtKB-SubCell"/>
</dbReference>
<dbReference type="EMBL" id="JAPWDV010000003">
    <property type="protein sequence ID" value="KAJ6217735.1"/>
    <property type="molecule type" value="Genomic_DNA"/>
</dbReference>
<evidence type="ECO:0000259" key="10">
    <source>
        <dbReference type="SMART" id="SM01403"/>
    </source>
</evidence>
<dbReference type="AlphaFoldDB" id="A0A9Q0RKT5"/>
<dbReference type="InterPro" id="IPR055141">
    <property type="entry name" value="TADA2A_B-like_dom"/>
</dbReference>
<accession>A0A9Q0RKT5</accession>
<dbReference type="Gene3D" id="3.30.70.600">
    <property type="entry name" value="Ribosomal protein S10 domain"/>
    <property type="match status" value="1"/>
</dbReference>
<evidence type="ECO:0000256" key="6">
    <source>
        <dbReference type="ARBA" id="ARBA00023274"/>
    </source>
</evidence>
<keyword evidence="6" id="KW-0687">Ribonucleoprotein</keyword>
<comment type="similarity">
    <text evidence="3">Belongs to the universal ribosomal protein uS10 family.</text>
</comment>
<protein>
    <recommendedName>
        <fullName evidence="7">Small ribosomal subunit protein uS10m</fullName>
    </recommendedName>
    <alternativeName>
        <fullName evidence="8">28S ribosomal protein S10, mitochondrial</fullName>
    </alternativeName>
</protein>
<evidence type="ECO:0000256" key="3">
    <source>
        <dbReference type="ARBA" id="ARBA00007102"/>
    </source>
</evidence>
<dbReference type="PANTHER" id="PTHR13334:SF4">
    <property type="entry name" value="SMALL RIBOSOMAL SUBUNIT PROTEIN US10M"/>
    <property type="match status" value="1"/>
</dbReference>
<dbReference type="Pfam" id="PF22941">
    <property type="entry name" value="TADA2A-like_3rd"/>
    <property type="match status" value="1"/>
</dbReference>
<dbReference type="SMART" id="SM01403">
    <property type="entry name" value="Ribosomal_S10"/>
    <property type="match status" value="1"/>
</dbReference>
<comment type="caution">
    <text evidence="11">The sequence shown here is derived from an EMBL/GenBank/DDBJ whole genome shotgun (WGS) entry which is preliminary data.</text>
</comment>
<evidence type="ECO:0000256" key="1">
    <source>
        <dbReference type="ARBA" id="ARBA00004123"/>
    </source>
</evidence>
<evidence type="ECO:0000313" key="12">
    <source>
        <dbReference type="Proteomes" id="UP001142055"/>
    </source>
</evidence>